<dbReference type="Proteomes" id="UP000274822">
    <property type="component" value="Unassembled WGS sequence"/>
</dbReference>
<feature type="compositionally biased region" description="Low complexity" evidence="1">
    <location>
        <begin position="41"/>
        <end position="59"/>
    </location>
</feature>
<evidence type="ECO:0000313" key="4">
    <source>
        <dbReference type="Proteomes" id="UP000274822"/>
    </source>
</evidence>
<dbReference type="PANTHER" id="PTHR13526">
    <property type="entry name" value="TRANSCRIPTION FACTOR SPT20 HOMOLOG"/>
    <property type="match status" value="1"/>
</dbReference>
<dbReference type="GO" id="GO:0006357">
    <property type="term" value="P:regulation of transcription by RNA polymerase II"/>
    <property type="evidence" value="ECO:0007669"/>
    <property type="project" value="TreeGrafter"/>
</dbReference>
<dbReference type="AlphaFoldDB" id="A0A433QZ13"/>
<protein>
    <recommendedName>
        <fullName evidence="2">Spt20-like SEP domain-containing protein</fullName>
    </recommendedName>
</protein>
<gene>
    <name evidence="3" type="ORF">BC938DRAFT_477263</name>
</gene>
<dbReference type="InterPro" id="IPR021950">
    <property type="entry name" value="Spt20"/>
</dbReference>
<keyword evidence="4" id="KW-1185">Reference proteome</keyword>
<dbReference type="PANTHER" id="PTHR13526:SF8">
    <property type="entry name" value="TRANSCRIPTION FACTOR SPT20 HOMOLOG"/>
    <property type="match status" value="1"/>
</dbReference>
<name>A0A433QZ13_9FUNG</name>
<organism evidence="3 4">
    <name type="scientific">Jimgerdemannia flammicorona</name>
    <dbReference type="NCBI Taxonomy" id="994334"/>
    <lineage>
        <taxon>Eukaryota</taxon>
        <taxon>Fungi</taxon>
        <taxon>Fungi incertae sedis</taxon>
        <taxon>Mucoromycota</taxon>
        <taxon>Mucoromycotina</taxon>
        <taxon>Endogonomycetes</taxon>
        <taxon>Endogonales</taxon>
        <taxon>Endogonaceae</taxon>
        <taxon>Jimgerdemannia</taxon>
    </lineage>
</organism>
<evidence type="ECO:0000313" key="3">
    <source>
        <dbReference type="EMBL" id="RUS34975.1"/>
    </source>
</evidence>
<reference evidence="3 4" key="1">
    <citation type="journal article" date="2018" name="New Phytol.">
        <title>Phylogenomics of Endogonaceae and evolution of mycorrhizas within Mucoromycota.</title>
        <authorList>
            <person name="Chang Y."/>
            <person name="Desiro A."/>
            <person name="Na H."/>
            <person name="Sandor L."/>
            <person name="Lipzen A."/>
            <person name="Clum A."/>
            <person name="Barry K."/>
            <person name="Grigoriev I.V."/>
            <person name="Martin F.M."/>
            <person name="Stajich J.E."/>
            <person name="Smith M.E."/>
            <person name="Bonito G."/>
            <person name="Spatafora J.W."/>
        </authorList>
    </citation>
    <scope>NUCLEOTIDE SEQUENCE [LARGE SCALE GENOMIC DNA]</scope>
    <source>
        <strain evidence="3 4">AD002</strain>
    </source>
</reference>
<dbReference type="GO" id="GO:0000124">
    <property type="term" value="C:SAGA complex"/>
    <property type="evidence" value="ECO:0007669"/>
    <property type="project" value="InterPro"/>
</dbReference>
<proteinExistence type="predicted"/>
<dbReference type="GO" id="GO:0003712">
    <property type="term" value="F:transcription coregulator activity"/>
    <property type="evidence" value="ECO:0007669"/>
    <property type="project" value="InterPro"/>
</dbReference>
<sequence>MHAPVNTQTTTSTQLKGTTANHQPNGAVKRKSSKNQTHSPAGASHASAAVSKSGAGANGHARSNSAKVRAEEVVAPKEEPKPVEKDLLKRHLNDPPSLVLHLYPTYFKFEHQDGFFSYKSHFKDFLKFVKEQRLPPDLVDVFDESRCRYYDGCLIVEIHDHRTKFQDVVHQVPDNTNSEVKRIVLRPTAETLWTDLCLMNESSRDPWTEDLALEVEAKILLATEEPLCLDPSIQVTRVSNAINYKNSPQPSKRKRKWNSTEREEELAKKAESDKLMTLMDERAQRPFPFQPNFNKISFVQEWRAKRQKLDNEVMPAVESKKGKGRRSIVEPPALPDGRKCIRTLRFERQADQKKVFTVLNVYMLNNEYDGVLRTGTVFDTSIDGHTMEFKIGPEYVVETFVAHFKNFYMVDNKLICDNNPAAPVPRPPSMAARLDATQQQINMTRALVAQQQQAQQGQLSQSQLSQSQLTQPQLAQAQLSQPQLAQAQLTQPQLAQTQISQPQLAQPQNAQSQSAQPQNAPVVTQQIQQQPQNPAHTQPIPQIVPQISQPPQIQPVQAAIPLASQGPANNAPTSIASVNANVLQGMSVPMSIATPGVTIIPNNVLGANIAPNITLASPRPTATGQPGNPLVQLGYNQLFTFAGLPHLQPQRSPQPNQLRSPLNNGMQFAGVGGSLPVHSQAAMLHAVQQVANPQHIALLRRQLQQQQAGAGQLQVPVSNINGPQIALPSNMANLTPHHQQLLQQQQHYMRGRARSINVQPFTSQQQQQQMQGFMRGGAAGMSLGVGRGLAAVGRGRGTPSLMGGVNASLAGMVSAPVPGMPLGMMPQVPQNINPNVAAATINATIGNQNNAPSGDINTITTRGGRLD</sequence>
<feature type="domain" description="Spt20-like SEP" evidence="2">
    <location>
        <begin position="94"/>
        <end position="241"/>
    </location>
</feature>
<feature type="compositionally biased region" description="Low complexity" evidence="1">
    <location>
        <begin position="7"/>
        <end position="19"/>
    </location>
</feature>
<dbReference type="InterPro" id="IPR046468">
    <property type="entry name" value="Spt20-like_SEP"/>
</dbReference>
<feature type="region of interest" description="Disordered" evidence="1">
    <location>
        <begin position="498"/>
        <end position="542"/>
    </location>
</feature>
<feature type="region of interest" description="Disordered" evidence="1">
    <location>
        <begin position="1"/>
        <end position="82"/>
    </location>
</feature>
<feature type="region of interest" description="Disordered" evidence="1">
    <location>
        <begin position="244"/>
        <end position="263"/>
    </location>
</feature>
<dbReference type="EMBL" id="RBNJ01000268">
    <property type="protein sequence ID" value="RUS34975.1"/>
    <property type="molecule type" value="Genomic_DNA"/>
</dbReference>
<feature type="compositionally biased region" description="Basic and acidic residues" evidence="1">
    <location>
        <begin position="68"/>
        <end position="82"/>
    </location>
</feature>
<dbReference type="Pfam" id="PF12090">
    <property type="entry name" value="Spt20_SEP"/>
    <property type="match status" value="1"/>
</dbReference>
<comment type="caution">
    <text evidence="3">The sequence shown here is derived from an EMBL/GenBank/DDBJ whole genome shotgun (WGS) entry which is preliminary data.</text>
</comment>
<evidence type="ECO:0000259" key="2">
    <source>
        <dbReference type="Pfam" id="PF12090"/>
    </source>
</evidence>
<evidence type="ECO:0000256" key="1">
    <source>
        <dbReference type="SAM" id="MobiDB-lite"/>
    </source>
</evidence>
<accession>A0A433QZ13</accession>